<reference evidence="2 3" key="1">
    <citation type="submission" date="2016-07" db="EMBL/GenBank/DDBJ databases">
        <title>Pervasive Adenine N6-methylation of Active Genes in Fungi.</title>
        <authorList>
            <consortium name="DOE Joint Genome Institute"/>
            <person name="Mondo S.J."/>
            <person name="Dannebaum R.O."/>
            <person name="Kuo R.C."/>
            <person name="Labutti K."/>
            <person name="Haridas S."/>
            <person name="Kuo A."/>
            <person name="Salamov A."/>
            <person name="Ahrendt S.R."/>
            <person name="Lipzen A."/>
            <person name="Sullivan W."/>
            <person name="Andreopoulos W.B."/>
            <person name="Clum A."/>
            <person name="Lindquist E."/>
            <person name="Daum C."/>
            <person name="Ramamoorthy G.K."/>
            <person name="Gryganskyi A."/>
            <person name="Culley D."/>
            <person name="Magnuson J.K."/>
            <person name="James T.Y."/>
            <person name="O'Malley M.A."/>
            <person name="Stajich J.E."/>
            <person name="Spatafora J.W."/>
            <person name="Visel A."/>
            <person name="Grigoriev I.V."/>
        </authorList>
    </citation>
    <scope>NUCLEOTIDE SEQUENCE [LARGE SCALE GENOMIC DNA]</scope>
    <source>
        <strain evidence="2 3">NRRL 3301</strain>
    </source>
</reference>
<dbReference type="Proteomes" id="UP000242146">
    <property type="component" value="Unassembled WGS sequence"/>
</dbReference>
<evidence type="ECO:0000256" key="1">
    <source>
        <dbReference type="SAM" id="Phobius"/>
    </source>
</evidence>
<gene>
    <name evidence="2" type="ORF">DM01DRAFT_1332896</name>
</gene>
<keyword evidence="1" id="KW-1133">Transmembrane helix</keyword>
<keyword evidence="1" id="KW-0472">Membrane</keyword>
<feature type="transmembrane region" description="Helical" evidence="1">
    <location>
        <begin position="51"/>
        <end position="70"/>
    </location>
</feature>
<evidence type="ECO:0000313" key="3">
    <source>
        <dbReference type="Proteomes" id="UP000242146"/>
    </source>
</evidence>
<dbReference type="AlphaFoldDB" id="A0A1X2GS56"/>
<proteinExistence type="predicted"/>
<organism evidence="2 3">
    <name type="scientific">Hesseltinella vesiculosa</name>
    <dbReference type="NCBI Taxonomy" id="101127"/>
    <lineage>
        <taxon>Eukaryota</taxon>
        <taxon>Fungi</taxon>
        <taxon>Fungi incertae sedis</taxon>
        <taxon>Mucoromycota</taxon>
        <taxon>Mucoromycotina</taxon>
        <taxon>Mucoromycetes</taxon>
        <taxon>Mucorales</taxon>
        <taxon>Cunninghamellaceae</taxon>
        <taxon>Hesseltinella</taxon>
    </lineage>
</organism>
<protein>
    <submittedName>
        <fullName evidence="2">Uncharacterized protein</fullName>
    </submittedName>
</protein>
<feature type="transmembrane region" description="Helical" evidence="1">
    <location>
        <begin position="90"/>
        <end position="112"/>
    </location>
</feature>
<feature type="transmembrane region" description="Helical" evidence="1">
    <location>
        <begin position="170"/>
        <end position="196"/>
    </location>
</feature>
<accession>A0A1X2GS56</accession>
<keyword evidence="1" id="KW-0812">Transmembrane</keyword>
<name>A0A1X2GS56_9FUNG</name>
<dbReference type="OrthoDB" id="2281317at2759"/>
<evidence type="ECO:0000313" key="2">
    <source>
        <dbReference type="EMBL" id="ORX59421.1"/>
    </source>
</evidence>
<feature type="transmembrane region" description="Helical" evidence="1">
    <location>
        <begin position="20"/>
        <end position="39"/>
    </location>
</feature>
<comment type="caution">
    <text evidence="2">The sequence shown here is derived from an EMBL/GenBank/DDBJ whole genome shotgun (WGS) entry which is preliminary data.</text>
</comment>
<feature type="transmembrane region" description="Helical" evidence="1">
    <location>
        <begin position="208"/>
        <end position="229"/>
    </location>
</feature>
<feature type="transmembrane region" description="Helical" evidence="1">
    <location>
        <begin position="124"/>
        <end position="150"/>
    </location>
</feature>
<feature type="transmembrane region" description="Helical" evidence="1">
    <location>
        <begin position="235"/>
        <end position="256"/>
    </location>
</feature>
<keyword evidence="3" id="KW-1185">Reference proteome</keyword>
<dbReference type="EMBL" id="MCGT01000005">
    <property type="protein sequence ID" value="ORX59421.1"/>
    <property type="molecule type" value="Genomic_DNA"/>
</dbReference>
<sequence>MDFTDLRLAYDFGHSTVSRLYIATTVLFAVGTLLVLWFMRGKASRPMLLQYLILFAFVTGLIFRAVSWGAATNVNGPVDTIFSSYDYARVVFYTLSELAIHLLPIVTVHLVMRSRGKSASTFGSGSLVMVSYAFAVITLVVMVALMAVAAHTPAPPVADAGKPVNDYMDGAAPFLALTDTYCMLGWWFIVAYMSLMLAHRRYLLHWSVYTYMILITLCQIGETAAIYVEPADSDYAWLIVQYVFALMVPFPSLVLATRFGAHWLPPLDTSLHEYPSPDSPIPI</sequence>